<dbReference type="EC" id="5.1.-.-" evidence="4"/>
<accession>A0A1Y5TX93</accession>
<sequence length="268" mass="28981">MRLQTFIVDAFTDQSMTGNPAGVCPLDHWLPDAVMQSIASELNQSETVFFAPRPGAKDTSSYREYDMRWFTPTREVDMIGHATLAAGHILLSHLEPTLDEVCFFSATAKMTVCRGDHGLRLNMPALVPEVVDPPAGLTEALGIQPTKVLAAKHYLALFDSVDDIAACQPDFAALARLPLPAVIITAQGQGDFDFVSRFFAPANGVPEDSVSGVAHCCLAPFWSARLEKTKLVGRQLSARGGTVLCEHDDTRVILEGAAVVSLEGTLWL</sequence>
<dbReference type="Pfam" id="PF02567">
    <property type="entry name" value="PhzC-PhzF"/>
    <property type="match status" value="1"/>
</dbReference>
<dbReference type="PANTHER" id="PTHR13774:SF17">
    <property type="entry name" value="PHENAZINE BIOSYNTHESIS-LIKE DOMAIN-CONTAINING PROTEIN"/>
    <property type="match status" value="1"/>
</dbReference>
<dbReference type="NCBIfam" id="TIGR00654">
    <property type="entry name" value="PhzF_family"/>
    <property type="match status" value="1"/>
</dbReference>
<gene>
    <name evidence="4" type="primary">yddE_2</name>
    <name evidence="4" type="ORF">TRL7639_04305</name>
</gene>
<dbReference type="OrthoDB" id="9788221at2"/>
<dbReference type="GO" id="GO:0016853">
    <property type="term" value="F:isomerase activity"/>
    <property type="evidence" value="ECO:0007669"/>
    <property type="project" value="UniProtKB-KW"/>
</dbReference>
<feature type="active site" evidence="3">
    <location>
        <position position="46"/>
    </location>
</feature>
<dbReference type="AlphaFoldDB" id="A0A1Y5TX93"/>
<dbReference type="PIRSF" id="PIRSF016184">
    <property type="entry name" value="PhzC_PhzF"/>
    <property type="match status" value="1"/>
</dbReference>
<dbReference type="Gene3D" id="3.10.310.10">
    <property type="entry name" value="Diaminopimelate Epimerase, Chain A, domain 1"/>
    <property type="match status" value="2"/>
</dbReference>
<dbReference type="PANTHER" id="PTHR13774">
    <property type="entry name" value="PHENAZINE BIOSYNTHESIS PROTEIN"/>
    <property type="match status" value="1"/>
</dbReference>
<reference evidence="4 5" key="1">
    <citation type="submission" date="2017-03" db="EMBL/GenBank/DDBJ databases">
        <authorList>
            <person name="Afonso C.L."/>
            <person name="Miller P.J."/>
            <person name="Scott M.A."/>
            <person name="Spackman E."/>
            <person name="Goraichik I."/>
            <person name="Dimitrov K.M."/>
            <person name="Suarez D.L."/>
            <person name="Swayne D.E."/>
        </authorList>
    </citation>
    <scope>NUCLEOTIDE SEQUENCE [LARGE SCALE GENOMIC DNA]</scope>
    <source>
        <strain evidence="4 5">CECT 7639</strain>
    </source>
</reference>
<evidence type="ECO:0000256" key="3">
    <source>
        <dbReference type="PIRSR" id="PIRSR016184-1"/>
    </source>
</evidence>
<evidence type="ECO:0000256" key="2">
    <source>
        <dbReference type="ARBA" id="ARBA00023235"/>
    </source>
</evidence>
<keyword evidence="2 4" id="KW-0413">Isomerase</keyword>
<proteinExistence type="inferred from homology"/>
<evidence type="ECO:0000313" key="4">
    <source>
        <dbReference type="EMBL" id="SLN72319.1"/>
    </source>
</evidence>
<dbReference type="GO" id="GO:0005737">
    <property type="term" value="C:cytoplasm"/>
    <property type="evidence" value="ECO:0007669"/>
    <property type="project" value="TreeGrafter"/>
</dbReference>
<name>A0A1Y5TX93_9RHOB</name>
<dbReference type="EMBL" id="FWFO01000007">
    <property type="protein sequence ID" value="SLN72319.1"/>
    <property type="molecule type" value="Genomic_DNA"/>
</dbReference>
<comment type="similarity">
    <text evidence="1">Belongs to the PhzF family.</text>
</comment>
<dbReference type="SUPFAM" id="SSF54506">
    <property type="entry name" value="Diaminopimelate epimerase-like"/>
    <property type="match status" value="1"/>
</dbReference>
<evidence type="ECO:0000313" key="5">
    <source>
        <dbReference type="Proteomes" id="UP000193077"/>
    </source>
</evidence>
<dbReference type="RefSeq" id="WP_085797950.1">
    <property type="nucleotide sequence ID" value="NZ_FWFO01000007.1"/>
</dbReference>
<dbReference type="InterPro" id="IPR003719">
    <property type="entry name" value="Phenazine_PhzF-like"/>
</dbReference>
<protein>
    <submittedName>
        <fullName evidence="4">Putative isomerase YddE</fullName>
        <ecNumber evidence="4">5.1.-.-</ecNumber>
    </submittedName>
</protein>
<evidence type="ECO:0000256" key="1">
    <source>
        <dbReference type="ARBA" id="ARBA00008270"/>
    </source>
</evidence>
<organism evidence="4 5">
    <name type="scientific">Falsiruegeria litorea R37</name>
    <dbReference type="NCBI Taxonomy" id="1200284"/>
    <lineage>
        <taxon>Bacteria</taxon>
        <taxon>Pseudomonadati</taxon>
        <taxon>Pseudomonadota</taxon>
        <taxon>Alphaproteobacteria</taxon>
        <taxon>Rhodobacterales</taxon>
        <taxon>Roseobacteraceae</taxon>
        <taxon>Falsiruegeria</taxon>
    </lineage>
</organism>
<keyword evidence="5" id="KW-1185">Reference proteome</keyword>
<dbReference type="Proteomes" id="UP000193077">
    <property type="component" value="Unassembled WGS sequence"/>
</dbReference>